<name>A0ABS7JQA0_9HELI</name>
<evidence type="ECO:0000259" key="2">
    <source>
        <dbReference type="Pfam" id="PF01051"/>
    </source>
</evidence>
<dbReference type="Pfam" id="PF01051">
    <property type="entry name" value="Rep3_N"/>
    <property type="match status" value="1"/>
</dbReference>
<evidence type="ECO:0000313" key="3">
    <source>
        <dbReference type="EMBL" id="MBX7491568.1"/>
    </source>
</evidence>
<accession>A0ABS7JQA0</accession>
<feature type="domain" description="Initiator Rep protein WH1" evidence="2">
    <location>
        <begin position="4"/>
        <end position="158"/>
    </location>
</feature>
<evidence type="ECO:0000256" key="1">
    <source>
        <dbReference type="ARBA" id="ARBA00038283"/>
    </source>
</evidence>
<dbReference type="Gene3D" id="1.10.10.10">
    <property type="entry name" value="Winged helix-like DNA-binding domain superfamily/Winged helix DNA-binding domain"/>
    <property type="match status" value="1"/>
</dbReference>
<comment type="caution">
    <text evidence="3">The sequence shown here is derived from an EMBL/GenBank/DDBJ whole genome shotgun (WGS) entry which is preliminary data.</text>
</comment>
<sequence>MQEIVKYHNDFNKIKLPSFTELEQNLLFGMLVKIKNNSKCEFSANELRNFVSDKNPTNAELFNYAKTLGEKFFKADFTTIRKINENESAQTTYNLFKEYTIFFLNNDNKKTLTGIKIEINEIFAYLVEQLTANFTRFELAEFIALSGKYTKTLYRLLKQYRQTGWVQWDFKEFKDILDIPENYKQIDIDQRILKPALRELTAERNLFDTKRIPFKDLSYTKIKGKGRGRGGNVIAIRFDFTPEQVQEELEAQAEARIAENIKNHIPTSADYEAKQEFKNYKGVEISFYDSKQKLIIAIIKDFDNETNKLICYDEKIKKDFKLSFKNLQKANEWIAQKIQGIY</sequence>
<dbReference type="InterPro" id="IPR000525">
    <property type="entry name" value="Initiator_Rep_WH1"/>
</dbReference>
<dbReference type="Pfam" id="PF21205">
    <property type="entry name" value="Rep3_C"/>
    <property type="match status" value="1"/>
</dbReference>
<dbReference type="InterPro" id="IPR036390">
    <property type="entry name" value="WH_DNA-bd_sf"/>
</dbReference>
<dbReference type="Proteomes" id="UP000700059">
    <property type="component" value="Unassembled WGS sequence"/>
</dbReference>
<keyword evidence="4" id="KW-1185">Reference proteome</keyword>
<dbReference type="EMBL" id="JAIGYQ010000024">
    <property type="protein sequence ID" value="MBX7491568.1"/>
    <property type="molecule type" value="Genomic_DNA"/>
</dbReference>
<reference evidence="3 4" key="1">
    <citation type="submission" date="2021-08" db="EMBL/GenBank/DDBJ databases">
        <title>Helicobacter spp. isolated from feces of Anatolian Ground Squirrel (Spermophilus xanthoprymnus) in Turkey.</title>
        <authorList>
            <person name="Aydin F."/>
            <person name="Abay S."/>
            <person name="Kayman T."/>
            <person name="Karakaya E."/>
            <person name="Saticioglu I.B."/>
        </authorList>
    </citation>
    <scope>NUCLEOTIDE SEQUENCE [LARGE SCALE GENOMIC DNA]</scope>
    <source>
        <strain evidence="3 4">Faydin-H70</strain>
    </source>
</reference>
<dbReference type="InterPro" id="IPR036388">
    <property type="entry name" value="WH-like_DNA-bd_sf"/>
</dbReference>
<protein>
    <submittedName>
        <fullName evidence="3">RepB family plasmid replication initiator protein</fullName>
    </submittedName>
</protein>
<evidence type="ECO:0000313" key="4">
    <source>
        <dbReference type="Proteomes" id="UP000700059"/>
    </source>
</evidence>
<gene>
    <name evidence="3" type="ORF">K4G57_08895</name>
</gene>
<proteinExistence type="inferred from homology"/>
<organism evidence="3 4">
    <name type="scientific">Helicobacter turcicus</name>
    <dbReference type="NCBI Taxonomy" id="2867412"/>
    <lineage>
        <taxon>Bacteria</taxon>
        <taxon>Pseudomonadati</taxon>
        <taxon>Campylobacterota</taxon>
        <taxon>Epsilonproteobacteria</taxon>
        <taxon>Campylobacterales</taxon>
        <taxon>Helicobacteraceae</taxon>
        <taxon>Helicobacter</taxon>
    </lineage>
</organism>
<comment type="similarity">
    <text evidence="1">Belongs to the initiator RepB protein family.</text>
</comment>
<dbReference type="RefSeq" id="WP_221561858.1">
    <property type="nucleotide sequence ID" value="NZ_JAIGYQ010000024.1"/>
</dbReference>
<dbReference type="SUPFAM" id="SSF46785">
    <property type="entry name" value="Winged helix' DNA-binding domain"/>
    <property type="match status" value="1"/>
</dbReference>